<evidence type="ECO:0000256" key="5">
    <source>
        <dbReference type="ARBA" id="ARBA00022519"/>
    </source>
</evidence>
<evidence type="ECO:0000313" key="12">
    <source>
        <dbReference type="EMBL" id="RJG16484.1"/>
    </source>
</evidence>
<dbReference type="UniPathway" id="UPA00252"/>
<evidence type="ECO:0000256" key="1">
    <source>
        <dbReference type="ARBA" id="ARBA00002962"/>
    </source>
</evidence>
<dbReference type="InterPro" id="IPR011990">
    <property type="entry name" value="TPR-like_helical_dom_sf"/>
</dbReference>
<dbReference type="Pfam" id="PF07219">
    <property type="entry name" value="HemY_N"/>
    <property type="match status" value="1"/>
</dbReference>
<organism evidence="12 13">
    <name type="scientific">Alcanivorax profundi</name>
    <dbReference type="NCBI Taxonomy" id="2338368"/>
    <lineage>
        <taxon>Bacteria</taxon>
        <taxon>Pseudomonadati</taxon>
        <taxon>Pseudomonadota</taxon>
        <taxon>Gammaproteobacteria</taxon>
        <taxon>Oceanospirillales</taxon>
        <taxon>Alcanivoracaceae</taxon>
        <taxon>Alcanivorax</taxon>
    </lineage>
</organism>
<dbReference type="RefSeq" id="WP_022984732.1">
    <property type="nucleotide sequence ID" value="NZ_CAXGPP010000016.1"/>
</dbReference>
<dbReference type="OrthoDB" id="7053339at2"/>
<keyword evidence="9" id="KW-0627">Porphyrin biosynthesis</keyword>
<evidence type="ECO:0000259" key="11">
    <source>
        <dbReference type="Pfam" id="PF07219"/>
    </source>
</evidence>
<dbReference type="AlphaFoldDB" id="A0A418XUV6"/>
<evidence type="ECO:0000256" key="3">
    <source>
        <dbReference type="ARBA" id="ARBA00004744"/>
    </source>
</evidence>
<evidence type="ECO:0000256" key="2">
    <source>
        <dbReference type="ARBA" id="ARBA00004429"/>
    </source>
</evidence>
<name>A0A418XUV6_9GAMM</name>
<evidence type="ECO:0000256" key="10">
    <source>
        <dbReference type="SAM" id="Phobius"/>
    </source>
</evidence>
<keyword evidence="7 10" id="KW-1133">Transmembrane helix</keyword>
<dbReference type="SUPFAM" id="SSF48452">
    <property type="entry name" value="TPR-like"/>
    <property type="match status" value="2"/>
</dbReference>
<dbReference type="NCBIfam" id="TIGR00540">
    <property type="entry name" value="TPR_hemY_coli"/>
    <property type="match status" value="1"/>
</dbReference>
<dbReference type="InterPro" id="IPR005254">
    <property type="entry name" value="Heme_biosyn_assoc_TPR_pro"/>
</dbReference>
<keyword evidence="5" id="KW-0997">Cell inner membrane</keyword>
<keyword evidence="13" id="KW-1185">Reference proteome</keyword>
<feature type="domain" description="HemY N-terminal" evidence="11">
    <location>
        <begin position="27"/>
        <end position="131"/>
    </location>
</feature>
<accession>A0A418XUV6</accession>
<gene>
    <name evidence="12" type="ORF">D4A39_14635</name>
</gene>
<comment type="subcellular location">
    <subcellularLocation>
        <location evidence="2">Cell inner membrane</location>
        <topology evidence="2">Multi-pass membrane protein</topology>
    </subcellularLocation>
</comment>
<keyword evidence="8 10" id="KW-0472">Membrane</keyword>
<evidence type="ECO:0000256" key="7">
    <source>
        <dbReference type="ARBA" id="ARBA00022989"/>
    </source>
</evidence>
<dbReference type="InterPro" id="IPR010817">
    <property type="entry name" value="HemY_N"/>
</dbReference>
<sequence length="408" mass="45495">MKKVALLVIVALVFALMLGRWMAVDSGYVLVIRDDFSLDTTLGFVILMALLASVALVVLTLLGNAAWNALEPMRATRRWKKQVAARRLRSGFLQLVDGELDKAERLLVAAGEDGDWPMLAWLLAAETAQEQDNVEASQRYLENAGSDHRGRLVAGLMKARFALDDGYPDQAREELKVLADMAPRNKRILRTYAQVLESQRDWPALCDLMPRLKRAFGEGESRRERRAWLALLQETARKPGFNDADSRREELRKLWKNVPVQLKNDPAMIARYAGFLAQLGGGKGALNLVREKLDQEWDDRLPPVLEAIDDVSPDDLLQVLERWLAERPGNAAVLITSGRVALKARLWGKAQGFFEAAANSSQSATALAELSRLYQALGDSSKAMKTFERRLAQLEGQLPALPMPDKAL</sequence>
<dbReference type="Gene3D" id="1.25.40.10">
    <property type="entry name" value="Tetratricopeptide repeat domain"/>
    <property type="match status" value="2"/>
</dbReference>
<comment type="function">
    <text evidence="1">Involved in a late step of protoheme IX synthesis.</text>
</comment>
<feature type="transmembrane region" description="Helical" evidence="10">
    <location>
        <begin position="42"/>
        <end position="70"/>
    </location>
</feature>
<dbReference type="Proteomes" id="UP000283734">
    <property type="component" value="Unassembled WGS sequence"/>
</dbReference>
<evidence type="ECO:0000256" key="9">
    <source>
        <dbReference type="ARBA" id="ARBA00023244"/>
    </source>
</evidence>
<evidence type="ECO:0000313" key="13">
    <source>
        <dbReference type="Proteomes" id="UP000283734"/>
    </source>
</evidence>
<comment type="caution">
    <text evidence="12">The sequence shown here is derived from an EMBL/GenBank/DDBJ whole genome shotgun (WGS) entry which is preliminary data.</text>
</comment>
<keyword evidence="4" id="KW-1003">Cell membrane</keyword>
<evidence type="ECO:0000256" key="8">
    <source>
        <dbReference type="ARBA" id="ARBA00023136"/>
    </source>
</evidence>
<dbReference type="EMBL" id="QYYA01000005">
    <property type="protein sequence ID" value="RJG16484.1"/>
    <property type="molecule type" value="Genomic_DNA"/>
</dbReference>
<evidence type="ECO:0000256" key="6">
    <source>
        <dbReference type="ARBA" id="ARBA00022692"/>
    </source>
</evidence>
<protein>
    <submittedName>
        <fullName evidence="12">Heme biosynthesis protein HemY</fullName>
    </submittedName>
</protein>
<dbReference type="GO" id="GO:0005886">
    <property type="term" value="C:plasma membrane"/>
    <property type="evidence" value="ECO:0007669"/>
    <property type="project" value="UniProtKB-SubCell"/>
</dbReference>
<comment type="pathway">
    <text evidence="3">Porphyrin-containing compound metabolism; protoheme biosynthesis.</text>
</comment>
<reference evidence="12 13" key="1">
    <citation type="submission" date="2018-09" db="EMBL/GenBank/DDBJ databases">
        <title>Alcanivorax profundi sp. nov., isolated from 1000 m-depth seawater of the Mariana Trench.</title>
        <authorList>
            <person name="Liu J."/>
        </authorList>
    </citation>
    <scope>NUCLEOTIDE SEQUENCE [LARGE SCALE GENOMIC DNA]</scope>
    <source>
        <strain evidence="12 13">MTEO17</strain>
    </source>
</reference>
<keyword evidence="6 10" id="KW-0812">Transmembrane</keyword>
<proteinExistence type="predicted"/>
<evidence type="ECO:0000256" key="4">
    <source>
        <dbReference type="ARBA" id="ARBA00022475"/>
    </source>
</evidence>
<dbReference type="GO" id="GO:0042168">
    <property type="term" value="P:heme metabolic process"/>
    <property type="evidence" value="ECO:0007669"/>
    <property type="project" value="InterPro"/>
</dbReference>
<dbReference type="GO" id="GO:0006779">
    <property type="term" value="P:porphyrin-containing compound biosynthetic process"/>
    <property type="evidence" value="ECO:0007669"/>
    <property type="project" value="UniProtKB-KW"/>
</dbReference>